<dbReference type="SUPFAM" id="SSF50969">
    <property type="entry name" value="YVTN repeat-like/Quinoprotein amine dehydrogenase"/>
    <property type="match status" value="1"/>
</dbReference>
<dbReference type="Proteomes" id="UP000466442">
    <property type="component" value="Linkage Group LG1"/>
</dbReference>
<dbReference type="AlphaFoldDB" id="A0A8S9Y6V3"/>
<dbReference type="InterPro" id="IPR011044">
    <property type="entry name" value="Quino_amine_DH_bsu"/>
</dbReference>
<evidence type="ECO:0000313" key="2">
    <source>
        <dbReference type="EMBL" id="KAF6216913.1"/>
    </source>
</evidence>
<reference evidence="2" key="1">
    <citation type="journal article" date="2021" name="Mol. Ecol. Resour.">
        <title>Apolygus lucorum genome provides insights into omnivorousness and mesophyll feeding.</title>
        <authorList>
            <person name="Liu Y."/>
            <person name="Liu H."/>
            <person name="Wang H."/>
            <person name="Huang T."/>
            <person name="Liu B."/>
            <person name="Yang B."/>
            <person name="Yin L."/>
            <person name="Li B."/>
            <person name="Zhang Y."/>
            <person name="Zhang S."/>
            <person name="Jiang F."/>
            <person name="Zhang X."/>
            <person name="Ren Y."/>
            <person name="Wang B."/>
            <person name="Wang S."/>
            <person name="Lu Y."/>
            <person name="Wu K."/>
            <person name="Fan W."/>
            <person name="Wang G."/>
        </authorList>
    </citation>
    <scope>NUCLEOTIDE SEQUENCE</scope>
    <source>
        <strain evidence="2">12Hb</strain>
    </source>
</reference>
<gene>
    <name evidence="2" type="ORF">GE061_001264</name>
</gene>
<feature type="region of interest" description="Disordered" evidence="1">
    <location>
        <begin position="76"/>
        <end position="98"/>
    </location>
</feature>
<proteinExistence type="predicted"/>
<protein>
    <submittedName>
        <fullName evidence="2">Uncharacterized protein</fullName>
    </submittedName>
</protein>
<dbReference type="EMBL" id="WIXP02000001">
    <property type="protein sequence ID" value="KAF6216913.1"/>
    <property type="molecule type" value="Genomic_DNA"/>
</dbReference>
<evidence type="ECO:0000313" key="3">
    <source>
        <dbReference type="Proteomes" id="UP000466442"/>
    </source>
</evidence>
<sequence length="289" mass="31442">MAENNDRGENSEKKGERSKIGLIKVRTNLFATPPPPRHDIEDPSADVHADEAIASQEPQLESDIFGSYIDGSFGAVEEPDSGASSTSNMAEPVPVRQVPSCPTPEINVLVVSSSRYTSIGTRRANHMAFHPSTNEFAVVFPESLKFFRIESPKDKTVVKRVTSIPALPDALFKQVRLGPTGSDTLALTGSQLLRVGGGEIKPIFGNTMEVFNLFASDFVTYAAVGTMFGDVYVVELETGRLEFSVDVSDFQIRTIQLIGNFLFVVADNLMSVIDLTSETVYVVNLVSFA</sequence>
<evidence type="ECO:0000256" key="1">
    <source>
        <dbReference type="SAM" id="MobiDB-lite"/>
    </source>
</evidence>
<accession>A0A8S9Y6V3</accession>
<comment type="caution">
    <text evidence="2">The sequence shown here is derived from an EMBL/GenBank/DDBJ whole genome shotgun (WGS) entry which is preliminary data.</text>
</comment>
<organism evidence="2 3">
    <name type="scientific">Apolygus lucorum</name>
    <name type="common">Small green plant bug</name>
    <name type="synonym">Lygocoris lucorum</name>
    <dbReference type="NCBI Taxonomy" id="248454"/>
    <lineage>
        <taxon>Eukaryota</taxon>
        <taxon>Metazoa</taxon>
        <taxon>Ecdysozoa</taxon>
        <taxon>Arthropoda</taxon>
        <taxon>Hexapoda</taxon>
        <taxon>Insecta</taxon>
        <taxon>Pterygota</taxon>
        <taxon>Neoptera</taxon>
        <taxon>Paraneoptera</taxon>
        <taxon>Hemiptera</taxon>
        <taxon>Heteroptera</taxon>
        <taxon>Panheteroptera</taxon>
        <taxon>Cimicomorpha</taxon>
        <taxon>Miridae</taxon>
        <taxon>Mirini</taxon>
        <taxon>Apolygus</taxon>
    </lineage>
</organism>
<keyword evidence="3" id="KW-1185">Reference proteome</keyword>
<name>A0A8S9Y6V3_APOLU</name>